<dbReference type="PANTHER" id="PTHR33064">
    <property type="entry name" value="POL PROTEIN"/>
    <property type="match status" value="1"/>
</dbReference>
<name>A0AA40I196_CNENI</name>
<dbReference type="SUPFAM" id="SSF56672">
    <property type="entry name" value="DNA/RNA polymerases"/>
    <property type="match status" value="1"/>
</dbReference>
<gene>
    <name evidence="4" type="ORF">QTO34_017052</name>
</gene>
<dbReference type="InterPro" id="IPR000477">
    <property type="entry name" value="RT_dom"/>
</dbReference>
<comment type="caution">
    <text evidence="4">The sequence shown here is derived from an EMBL/GenBank/DDBJ whole genome shotgun (WGS) entry which is preliminary data.</text>
</comment>
<dbReference type="InterPro" id="IPR043502">
    <property type="entry name" value="DNA/RNA_pol_sf"/>
</dbReference>
<dbReference type="InterPro" id="IPR003036">
    <property type="entry name" value="Gag_P30"/>
</dbReference>
<sequence length="459" mass="51525">MAKISEVFQKPDESPAAFYERLCEAYQIYTPFRPEPQKSNHGKEVTIIGATGDQTHRPFCRPRQCQLGGHQVIHESLYLPDCPVPLMGRDLLAKMGAEITFAPDGSAQLRLGEETSPIILSLAVRREEEWRVYTPQTKASPLEPELEKEFPLVWAEGNPPGLAKDHAPVLIKLKPEAQPVKICQYPIPREACLGIQVHLDWLLQWGLVKQCRSPWNTPLLPVKKPGTNDYRPVQDLRAVNEAVITLNSALLSPYTLLGLIPSEAEWFTCLDLKDAFFCLQLVPSSQPLFAFEWENPTTGAKEQFTWTRLPQGFKNSPTLFSGALASDLSKFPGQDLGYDLLLASSSQAPCWEGTQALLRLLTETGYWVSKKKAQICQKKVKYLGFRITQGKLRLGTERKQAVCAIPVPSTWRQIREFLGVAGFCQIWIPGFSDLAKPLYEALRGKEKAPINWGSKQEKA</sequence>
<organism evidence="4 5">
    <name type="scientific">Cnephaeus nilssonii</name>
    <name type="common">Northern bat</name>
    <name type="synonym">Eptesicus nilssonii</name>
    <dbReference type="NCBI Taxonomy" id="3371016"/>
    <lineage>
        <taxon>Eukaryota</taxon>
        <taxon>Metazoa</taxon>
        <taxon>Chordata</taxon>
        <taxon>Craniata</taxon>
        <taxon>Vertebrata</taxon>
        <taxon>Euteleostomi</taxon>
        <taxon>Mammalia</taxon>
        <taxon>Eutheria</taxon>
        <taxon>Laurasiatheria</taxon>
        <taxon>Chiroptera</taxon>
        <taxon>Yangochiroptera</taxon>
        <taxon>Vespertilionidae</taxon>
        <taxon>Cnephaeus</taxon>
    </lineage>
</organism>
<dbReference type="InterPro" id="IPR021109">
    <property type="entry name" value="Peptidase_aspartic_dom_sf"/>
</dbReference>
<accession>A0AA40I196</accession>
<dbReference type="Pfam" id="PF00077">
    <property type="entry name" value="RVP"/>
    <property type="match status" value="1"/>
</dbReference>
<feature type="domain" description="Reverse transcriptase" evidence="3">
    <location>
        <begin position="203"/>
        <end position="387"/>
    </location>
</feature>
<dbReference type="SUPFAM" id="SSF50630">
    <property type="entry name" value="Acid proteases"/>
    <property type="match status" value="1"/>
</dbReference>
<evidence type="ECO:0000313" key="5">
    <source>
        <dbReference type="Proteomes" id="UP001177744"/>
    </source>
</evidence>
<proteinExistence type="inferred from homology"/>
<keyword evidence="5" id="KW-1185">Reference proteome</keyword>
<dbReference type="Gene3D" id="3.30.70.270">
    <property type="match status" value="2"/>
</dbReference>
<evidence type="ECO:0000256" key="2">
    <source>
        <dbReference type="ARBA" id="ARBA00022801"/>
    </source>
</evidence>
<dbReference type="Gene3D" id="3.10.10.10">
    <property type="entry name" value="HIV Type 1 Reverse Transcriptase, subunit A, domain 1"/>
    <property type="match status" value="1"/>
</dbReference>
<dbReference type="InterPro" id="IPR018061">
    <property type="entry name" value="Retropepsins"/>
</dbReference>
<evidence type="ECO:0000256" key="1">
    <source>
        <dbReference type="ARBA" id="ARBA00010879"/>
    </source>
</evidence>
<dbReference type="PANTHER" id="PTHR33064:SF38">
    <property type="entry name" value="LRRGT00076-LIKE"/>
    <property type="match status" value="1"/>
</dbReference>
<dbReference type="GO" id="GO:0016787">
    <property type="term" value="F:hydrolase activity"/>
    <property type="evidence" value="ECO:0007669"/>
    <property type="project" value="UniProtKB-KW"/>
</dbReference>
<dbReference type="EMBL" id="JAULJE010000007">
    <property type="protein sequence ID" value="KAK1340662.1"/>
    <property type="molecule type" value="Genomic_DNA"/>
</dbReference>
<reference evidence="4" key="1">
    <citation type="submission" date="2023-06" db="EMBL/GenBank/DDBJ databases">
        <title>Reference genome for the Northern bat (Eptesicus nilssonii), a most northern bat species.</title>
        <authorList>
            <person name="Laine V.N."/>
            <person name="Pulliainen A.T."/>
            <person name="Lilley T.M."/>
        </authorList>
    </citation>
    <scope>NUCLEOTIDE SEQUENCE</scope>
    <source>
        <strain evidence="4">BLF_Eptnil</strain>
        <tissue evidence="4">Kidney</tissue>
    </source>
</reference>
<keyword evidence="2" id="KW-0378">Hydrolase</keyword>
<dbReference type="Pfam" id="PF00078">
    <property type="entry name" value="RVT_1"/>
    <property type="match status" value="1"/>
</dbReference>
<dbReference type="Pfam" id="PF02093">
    <property type="entry name" value="Gag_p30"/>
    <property type="match status" value="1"/>
</dbReference>
<protein>
    <recommendedName>
        <fullName evidence="3">Reverse transcriptase domain-containing protein</fullName>
    </recommendedName>
</protein>
<dbReference type="PROSITE" id="PS50878">
    <property type="entry name" value="RT_POL"/>
    <property type="match status" value="1"/>
</dbReference>
<dbReference type="Proteomes" id="UP001177744">
    <property type="component" value="Unassembled WGS sequence"/>
</dbReference>
<evidence type="ECO:0000259" key="3">
    <source>
        <dbReference type="PROSITE" id="PS50878"/>
    </source>
</evidence>
<comment type="similarity">
    <text evidence="1">Belongs to the beta type-B retroviral polymerase family. HERV class-II K(HML-2) pol subfamily.</text>
</comment>
<dbReference type="Gene3D" id="2.40.70.10">
    <property type="entry name" value="Acid Proteases"/>
    <property type="match status" value="1"/>
</dbReference>
<dbReference type="InterPro" id="IPR051320">
    <property type="entry name" value="Viral_Replic_Matur_Polypro"/>
</dbReference>
<dbReference type="AlphaFoldDB" id="A0AA40I196"/>
<dbReference type="GO" id="GO:0019068">
    <property type="term" value="P:virion assembly"/>
    <property type="evidence" value="ECO:0007669"/>
    <property type="project" value="InterPro"/>
</dbReference>
<dbReference type="InterPro" id="IPR043128">
    <property type="entry name" value="Rev_trsase/Diguanyl_cyclase"/>
</dbReference>
<evidence type="ECO:0000313" key="4">
    <source>
        <dbReference type="EMBL" id="KAK1340662.1"/>
    </source>
</evidence>